<dbReference type="PANTHER" id="PTHR43046:SF14">
    <property type="entry name" value="MUTT_NUDIX FAMILY PROTEIN"/>
    <property type="match status" value="1"/>
</dbReference>
<evidence type="ECO:0000256" key="4">
    <source>
        <dbReference type="RuleBase" id="RU003476"/>
    </source>
</evidence>
<proteinExistence type="inferred from homology"/>
<dbReference type="InterPro" id="IPR000086">
    <property type="entry name" value="NUDIX_hydrolase_dom"/>
</dbReference>
<evidence type="ECO:0000259" key="5">
    <source>
        <dbReference type="PROSITE" id="PS51462"/>
    </source>
</evidence>
<name>A0A4S8NUE0_9ACTN</name>
<dbReference type="InterPro" id="IPR020084">
    <property type="entry name" value="NUDIX_hydrolase_CS"/>
</dbReference>
<dbReference type="Pfam" id="PF00293">
    <property type="entry name" value="NUDIX"/>
    <property type="match status" value="1"/>
</dbReference>
<reference evidence="6 7" key="1">
    <citation type="journal article" date="2009" name="Int. J. Syst. Evol. Microbiol.">
        <title>Nocardioides caeni sp. nov., isolated from wastewater.</title>
        <authorList>
            <person name="Yoon J.H."/>
            <person name="Kang S.J."/>
            <person name="Park S."/>
            <person name="Kim W."/>
            <person name="Oh T.K."/>
        </authorList>
    </citation>
    <scope>NUCLEOTIDE SEQUENCE [LARGE SCALE GENOMIC DNA]</scope>
    <source>
        <strain evidence="6 7">DSM 23134</strain>
    </source>
</reference>
<keyword evidence="3 4" id="KW-0378">Hydrolase</keyword>
<accession>A0A4S8NUE0</accession>
<evidence type="ECO:0000313" key="7">
    <source>
        <dbReference type="Proteomes" id="UP000307087"/>
    </source>
</evidence>
<dbReference type="PRINTS" id="PR00502">
    <property type="entry name" value="NUDIXFAMILY"/>
</dbReference>
<organism evidence="6 7">
    <name type="scientific">Nocardioides caeni</name>
    <dbReference type="NCBI Taxonomy" id="574700"/>
    <lineage>
        <taxon>Bacteria</taxon>
        <taxon>Bacillati</taxon>
        <taxon>Actinomycetota</taxon>
        <taxon>Actinomycetes</taxon>
        <taxon>Propionibacteriales</taxon>
        <taxon>Nocardioidaceae</taxon>
        <taxon>Nocardioides</taxon>
    </lineage>
</organism>
<dbReference type="SUPFAM" id="SSF55811">
    <property type="entry name" value="Nudix"/>
    <property type="match status" value="1"/>
</dbReference>
<comment type="caution">
    <text evidence="6">The sequence shown here is derived from an EMBL/GenBank/DDBJ whole genome shotgun (WGS) entry which is preliminary data.</text>
</comment>
<keyword evidence="7" id="KW-1185">Reference proteome</keyword>
<dbReference type="PROSITE" id="PS00893">
    <property type="entry name" value="NUDIX_BOX"/>
    <property type="match status" value="1"/>
</dbReference>
<evidence type="ECO:0000256" key="3">
    <source>
        <dbReference type="ARBA" id="ARBA00022801"/>
    </source>
</evidence>
<evidence type="ECO:0000313" key="6">
    <source>
        <dbReference type="EMBL" id="THV18644.1"/>
    </source>
</evidence>
<dbReference type="RefSeq" id="WP_136561357.1">
    <property type="nucleotide sequence ID" value="NZ_BAABLS010000002.1"/>
</dbReference>
<dbReference type="AlphaFoldDB" id="A0A4S8NUE0"/>
<dbReference type="InterPro" id="IPR015797">
    <property type="entry name" value="NUDIX_hydrolase-like_dom_sf"/>
</dbReference>
<dbReference type="EMBL" id="STGW01000001">
    <property type="protein sequence ID" value="THV18644.1"/>
    <property type="molecule type" value="Genomic_DNA"/>
</dbReference>
<dbReference type="InterPro" id="IPR020476">
    <property type="entry name" value="Nudix_hydrolase"/>
</dbReference>
<dbReference type="Gene3D" id="3.90.79.10">
    <property type="entry name" value="Nucleoside Triphosphate Pyrophosphohydrolase"/>
    <property type="match status" value="1"/>
</dbReference>
<sequence length="142" mass="16066">MQRFSSIVLVDQRGWLLLQERDEHPVIDPECWGFVGGHVDDDEDPDDAAVRELEEETGLSLARRDLPLWRRFTVVHEAYGTEDEVSLYLAPTLLTDADIVVGEGRQIVFVDPVRAHHLPLTAAAAIILPELLNSDRYQELIP</sequence>
<feature type="domain" description="Nudix hydrolase" evidence="5">
    <location>
        <begin position="1"/>
        <end position="133"/>
    </location>
</feature>
<protein>
    <submittedName>
        <fullName evidence="6">NUDIX domain-containing protein</fullName>
    </submittedName>
</protein>
<dbReference type="OrthoDB" id="161692at2"/>
<evidence type="ECO:0000256" key="2">
    <source>
        <dbReference type="ARBA" id="ARBA00005582"/>
    </source>
</evidence>
<gene>
    <name evidence="6" type="ORF">E9934_03285</name>
</gene>
<comment type="similarity">
    <text evidence="2 4">Belongs to the Nudix hydrolase family.</text>
</comment>
<dbReference type="PANTHER" id="PTHR43046">
    <property type="entry name" value="GDP-MANNOSE MANNOSYL HYDROLASE"/>
    <property type="match status" value="1"/>
</dbReference>
<dbReference type="PROSITE" id="PS51462">
    <property type="entry name" value="NUDIX"/>
    <property type="match status" value="1"/>
</dbReference>
<evidence type="ECO:0000256" key="1">
    <source>
        <dbReference type="ARBA" id="ARBA00001946"/>
    </source>
</evidence>
<dbReference type="GO" id="GO:0016787">
    <property type="term" value="F:hydrolase activity"/>
    <property type="evidence" value="ECO:0007669"/>
    <property type="project" value="UniProtKB-KW"/>
</dbReference>
<dbReference type="Proteomes" id="UP000307087">
    <property type="component" value="Unassembled WGS sequence"/>
</dbReference>
<comment type="cofactor">
    <cofactor evidence="1">
        <name>Mg(2+)</name>
        <dbReference type="ChEBI" id="CHEBI:18420"/>
    </cofactor>
</comment>